<keyword evidence="4 7" id="KW-0472">Membrane</keyword>
<name>C8VEE9_EMENI</name>
<evidence type="ECO:0000256" key="3">
    <source>
        <dbReference type="ARBA" id="ARBA00022989"/>
    </source>
</evidence>
<dbReference type="AlphaFoldDB" id="C8VEE9"/>
<dbReference type="HOGENOM" id="CLU_1277598_0_0_1"/>
<dbReference type="OrthoDB" id="10058185at2759"/>
<dbReference type="RefSeq" id="XP_050468095.1">
    <property type="nucleotide sequence ID" value="XM_050612143.1"/>
</dbReference>
<evidence type="ECO:0000256" key="4">
    <source>
        <dbReference type="ARBA" id="ARBA00023136"/>
    </source>
</evidence>
<organism evidence="9 10">
    <name type="scientific">Emericella nidulans (strain FGSC A4 / ATCC 38163 / CBS 112.46 / NRRL 194 / M139)</name>
    <name type="common">Aspergillus nidulans</name>
    <dbReference type="NCBI Taxonomy" id="227321"/>
    <lineage>
        <taxon>Eukaryota</taxon>
        <taxon>Fungi</taxon>
        <taxon>Dikarya</taxon>
        <taxon>Ascomycota</taxon>
        <taxon>Pezizomycotina</taxon>
        <taxon>Eurotiomycetes</taxon>
        <taxon>Eurotiomycetidae</taxon>
        <taxon>Eurotiales</taxon>
        <taxon>Aspergillaceae</taxon>
        <taxon>Aspergillus</taxon>
        <taxon>Aspergillus subgen. Nidulantes</taxon>
    </lineage>
</organism>
<feature type="transmembrane region" description="Helical" evidence="7">
    <location>
        <begin position="32"/>
        <end position="58"/>
    </location>
</feature>
<dbReference type="EMBL" id="BN001305">
    <property type="protein sequence ID" value="CBF80556.1"/>
    <property type="molecule type" value="Genomic_DNA"/>
</dbReference>
<proteinExistence type="inferred from homology"/>
<feature type="region of interest" description="Disordered" evidence="6">
    <location>
        <begin position="159"/>
        <end position="183"/>
    </location>
</feature>
<comment type="similarity">
    <text evidence="5">Belongs to the SAT4 family.</text>
</comment>
<comment type="subcellular location">
    <subcellularLocation>
        <location evidence="1">Membrane</location>
        <topology evidence="1">Multi-pass membrane protein</topology>
    </subcellularLocation>
</comment>
<feature type="transmembrane region" description="Helical" evidence="7">
    <location>
        <begin position="70"/>
        <end position="90"/>
    </location>
</feature>
<keyword evidence="10" id="KW-1185">Reference proteome</keyword>
<evidence type="ECO:0000256" key="1">
    <source>
        <dbReference type="ARBA" id="ARBA00004141"/>
    </source>
</evidence>
<feature type="domain" description="Rhodopsin" evidence="8">
    <location>
        <begin position="5"/>
        <end position="130"/>
    </location>
</feature>
<evidence type="ECO:0000259" key="8">
    <source>
        <dbReference type="Pfam" id="PF20684"/>
    </source>
</evidence>
<dbReference type="OMA" id="DADHGHT"/>
<dbReference type="GO" id="GO:0016020">
    <property type="term" value="C:membrane"/>
    <property type="evidence" value="ECO:0007669"/>
    <property type="project" value="UniProtKB-SubCell"/>
</dbReference>
<dbReference type="PANTHER" id="PTHR33048:SF146">
    <property type="entry name" value="INTEGRAL MEMBRANE PROTEIN"/>
    <property type="match status" value="1"/>
</dbReference>
<protein>
    <recommendedName>
        <fullName evidence="8">Rhodopsin domain-containing protein</fullName>
    </recommendedName>
</protein>
<evidence type="ECO:0000313" key="9">
    <source>
        <dbReference type="EMBL" id="CBF80556.1"/>
    </source>
</evidence>
<sequence length="216" mass="23191">MYTFCIGMAIGSVVNCAGLEDTDDAYCRFIAGPMVIIVSVINVVTDVYVLILPVPRLLKLQVTRRRKIGLLLVFASGLGACAAGLARLINASIHYHNTDTFWVQGRNAEFSIVEMNVAIIVACATSLPTFFTQVRSLGGSIYDSAVSLLHISRESASKRTSGSLTEESGRSSAGGSRNENARLHNLERLKGATTGHWGINGRGDSQELELLSTNSV</sequence>
<dbReference type="Pfam" id="PF20684">
    <property type="entry name" value="Fung_rhodopsin"/>
    <property type="match status" value="1"/>
</dbReference>
<gene>
    <name evidence="9" type="ORF">ANIA_11079</name>
</gene>
<keyword evidence="3 7" id="KW-1133">Transmembrane helix</keyword>
<evidence type="ECO:0000313" key="10">
    <source>
        <dbReference type="Proteomes" id="UP000000560"/>
    </source>
</evidence>
<keyword evidence="2 7" id="KW-0812">Transmembrane</keyword>
<evidence type="ECO:0000256" key="5">
    <source>
        <dbReference type="ARBA" id="ARBA00038359"/>
    </source>
</evidence>
<dbReference type="InParanoid" id="C8VEE9"/>
<reference evidence="10" key="2">
    <citation type="journal article" date="2009" name="Fungal Genet. Biol.">
        <title>The 2008 update of the Aspergillus nidulans genome annotation: a community effort.</title>
        <authorList>
            <person name="Wortman J.R."/>
            <person name="Gilsenan J.M."/>
            <person name="Joardar V."/>
            <person name="Deegan J."/>
            <person name="Clutterbuck J."/>
            <person name="Andersen M.R."/>
            <person name="Archer D."/>
            <person name="Bencina M."/>
            <person name="Braus G."/>
            <person name="Coutinho P."/>
            <person name="von Dohren H."/>
            <person name="Doonan J."/>
            <person name="Driessen A.J."/>
            <person name="Durek P."/>
            <person name="Espeso E."/>
            <person name="Fekete E."/>
            <person name="Flipphi M."/>
            <person name="Estrada C.G."/>
            <person name="Geysens S."/>
            <person name="Goldman G."/>
            <person name="de Groot P.W."/>
            <person name="Hansen K."/>
            <person name="Harris S.D."/>
            <person name="Heinekamp T."/>
            <person name="Helmstaedt K."/>
            <person name="Henrissat B."/>
            <person name="Hofmann G."/>
            <person name="Homan T."/>
            <person name="Horio T."/>
            <person name="Horiuchi H."/>
            <person name="James S."/>
            <person name="Jones M."/>
            <person name="Karaffa L."/>
            <person name="Karanyi Z."/>
            <person name="Kato M."/>
            <person name="Keller N."/>
            <person name="Kelly D.E."/>
            <person name="Kiel J.A."/>
            <person name="Kim J.M."/>
            <person name="van der Klei I.J."/>
            <person name="Klis F.M."/>
            <person name="Kovalchuk A."/>
            <person name="Krasevec N."/>
            <person name="Kubicek C.P."/>
            <person name="Liu B."/>
            <person name="Maccabe A."/>
            <person name="Meyer V."/>
            <person name="Mirabito P."/>
            <person name="Miskei M."/>
            <person name="Mos M."/>
            <person name="Mullins J."/>
            <person name="Nelson D.R."/>
            <person name="Nielsen J."/>
            <person name="Oakley B.R."/>
            <person name="Osmani S.A."/>
            <person name="Pakula T."/>
            <person name="Paszewski A."/>
            <person name="Paulsen I."/>
            <person name="Pilsyk S."/>
            <person name="Pocsi I."/>
            <person name="Punt P.J."/>
            <person name="Ram A.F."/>
            <person name="Ren Q."/>
            <person name="Robellet X."/>
            <person name="Robson G."/>
            <person name="Seiboth B."/>
            <person name="van Solingen P."/>
            <person name="Specht T."/>
            <person name="Sun J."/>
            <person name="Taheri-Talesh N."/>
            <person name="Takeshita N."/>
            <person name="Ussery D."/>
            <person name="vanKuyk P.A."/>
            <person name="Visser H."/>
            <person name="van de Vondervoort P.J."/>
            <person name="de Vries R.P."/>
            <person name="Walton J."/>
            <person name="Xiang X."/>
            <person name="Xiong Y."/>
            <person name="Zeng A.P."/>
            <person name="Brandt B.W."/>
            <person name="Cornell M.J."/>
            <person name="van den Hondel C.A."/>
            <person name="Visser J."/>
            <person name="Oliver S.G."/>
            <person name="Turner G."/>
        </authorList>
    </citation>
    <scope>GENOME REANNOTATION</scope>
    <source>
        <strain evidence="10">FGSC A4 / ATCC 38163 / CBS 112.46 / NRRL 194 / M139</strain>
    </source>
</reference>
<evidence type="ECO:0000256" key="2">
    <source>
        <dbReference type="ARBA" id="ARBA00022692"/>
    </source>
</evidence>
<accession>C8VEE9</accession>
<dbReference type="Proteomes" id="UP000000560">
    <property type="component" value="Chromosome V"/>
</dbReference>
<evidence type="ECO:0000256" key="7">
    <source>
        <dbReference type="SAM" id="Phobius"/>
    </source>
</evidence>
<evidence type="ECO:0000256" key="6">
    <source>
        <dbReference type="SAM" id="MobiDB-lite"/>
    </source>
</evidence>
<dbReference type="PANTHER" id="PTHR33048">
    <property type="entry name" value="PTH11-LIKE INTEGRAL MEMBRANE PROTEIN (AFU_ORTHOLOGUE AFUA_5G11245)"/>
    <property type="match status" value="1"/>
</dbReference>
<dbReference type="KEGG" id="ani:ANIA_11079"/>
<dbReference type="eggNOG" id="ENOG502SPFX">
    <property type="taxonomic scope" value="Eukaryota"/>
</dbReference>
<dbReference type="InterPro" id="IPR052337">
    <property type="entry name" value="SAT4-like"/>
</dbReference>
<dbReference type="GeneID" id="2868650"/>
<feature type="transmembrane region" description="Helical" evidence="7">
    <location>
        <begin position="110"/>
        <end position="131"/>
    </location>
</feature>
<dbReference type="InterPro" id="IPR049326">
    <property type="entry name" value="Rhodopsin_dom_fungi"/>
</dbReference>
<reference evidence="10" key="1">
    <citation type="journal article" date="2005" name="Nature">
        <title>Sequencing of Aspergillus nidulans and comparative analysis with A. fumigatus and A. oryzae.</title>
        <authorList>
            <person name="Galagan J.E."/>
            <person name="Calvo S.E."/>
            <person name="Cuomo C."/>
            <person name="Ma L.J."/>
            <person name="Wortman J.R."/>
            <person name="Batzoglou S."/>
            <person name="Lee S.I."/>
            <person name="Basturkmen M."/>
            <person name="Spevak C.C."/>
            <person name="Clutterbuck J."/>
            <person name="Kapitonov V."/>
            <person name="Jurka J."/>
            <person name="Scazzocchio C."/>
            <person name="Farman M."/>
            <person name="Butler J."/>
            <person name="Purcell S."/>
            <person name="Harris S."/>
            <person name="Braus G.H."/>
            <person name="Draht O."/>
            <person name="Busch S."/>
            <person name="D'Enfert C."/>
            <person name="Bouchier C."/>
            <person name="Goldman G.H."/>
            <person name="Bell-Pedersen D."/>
            <person name="Griffiths-Jones S."/>
            <person name="Doonan J.H."/>
            <person name="Yu J."/>
            <person name="Vienken K."/>
            <person name="Pain A."/>
            <person name="Freitag M."/>
            <person name="Selker E.U."/>
            <person name="Archer D.B."/>
            <person name="Penalva M.A."/>
            <person name="Oakley B.R."/>
            <person name="Momany M."/>
            <person name="Tanaka T."/>
            <person name="Kumagai T."/>
            <person name="Asai K."/>
            <person name="Machida M."/>
            <person name="Nierman W.C."/>
            <person name="Denning D.W."/>
            <person name="Caddick M."/>
            <person name="Hynes M."/>
            <person name="Paoletti M."/>
            <person name="Fischer R."/>
            <person name="Miller B."/>
            <person name="Dyer P."/>
            <person name="Sachs M.S."/>
            <person name="Osmani S.A."/>
            <person name="Birren B.W."/>
        </authorList>
    </citation>
    <scope>NUCLEOTIDE SEQUENCE [LARGE SCALE GENOMIC DNA]</scope>
    <source>
        <strain evidence="10">FGSC A4 / ATCC 38163 / CBS 112.46 / NRRL 194 / M139</strain>
    </source>
</reference>
<dbReference type="VEuPathDB" id="FungiDB:AN11079"/>